<dbReference type="InterPro" id="IPR001563">
    <property type="entry name" value="Peptidase_S10"/>
</dbReference>
<dbReference type="RefSeq" id="WP_058447138.1">
    <property type="nucleotide sequence ID" value="NZ_CAAAHT010000019.1"/>
</dbReference>
<evidence type="ECO:0000256" key="2">
    <source>
        <dbReference type="ARBA" id="ARBA00022670"/>
    </source>
</evidence>
<keyword evidence="4 6" id="KW-0378">Hydrolase</keyword>
<dbReference type="PROSITE" id="PS00131">
    <property type="entry name" value="CARBOXYPEPT_SER_SER"/>
    <property type="match status" value="1"/>
</dbReference>
<dbReference type="EC" id="3.4.16.6" evidence="6"/>
<evidence type="ECO:0000256" key="3">
    <source>
        <dbReference type="ARBA" id="ARBA00022729"/>
    </source>
</evidence>
<name>A0A0W0TK81_9GAMM</name>
<dbReference type="GO" id="GO:0004185">
    <property type="term" value="F:serine-type carboxypeptidase activity"/>
    <property type="evidence" value="ECO:0007669"/>
    <property type="project" value="UniProtKB-EC"/>
</dbReference>
<dbReference type="Gene3D" id="3.40.50.1820">
    <property type="entry name" value="alpha/beta hydrolase"/>
    <property type="match status" value="1"/>
</dbReference>
<keyword evidence="8" id="KW-1185">Reference proteome</keyword>
<dbReference type="SUPFAM" id="SSF53474">
    <property type="entry name" value="alpha/beta-Hydrolases"/>
    <property type="match status" value="1"/>
</dbReference>
<protein>
    <submittedName>
        <fullName evidence="6">Serine carboxypeptidase</fullName>
        <ecNumber evidence="6">3.4.16.6</ecNumber>
    </submittedName>
</protein>
<gene>
    <name evidence="6" type="ORF">Lfee_2398</name>
    <name evidence="7" type="ORF">NCTC12022_00917</name>
</gene>
<dbReference type="AlphaFoldDB" id="A0A0W0TK81"/>
<evidence type="ECO:0000313" key="9">
    <source>
        <dbReference type="Proteomes" id="UP000251942"/>
    </source>
</evidence>
<dbReference type="EMBL" id="UASS01000007">
    <property type="protein sequence ID" value="SPX60201.1"/>
    <property type="molecule type" value="Genomic_DNA"/>
</dbReference>
<dbReference type="PRINTS" id="PR00724">
    <property type="entry name" value="CRBOXYPTASEC"/>
</dbReference>
<keyword evidence="1 6" id="KW-0121">Carboxypeptidase</keyword>
<sequence>MNYFPVVIYLFIALFLQNHLALAHKSSQQYMTMLLARSEHGYLPVEHGQLWYWFVKADHPDAPLTLWLNGGPGCSSMVGLFIENGPYLLQNLETVTKPAAYHFKENPYAWTKVSHMLYLDNPVGTGFSLPSRYTSSPKEMRQNVVQALQEFFTRHPELKKNAFFIFGESYAGKDIPNIAYEIKRSTDFNLKGIGMGNGFIDPHSINITQVEFAKNNSLIDEQKAKELLAKAHAKWQQFYELRDKGEKPSLHLAKKTAYFTLGRLKEILTKKHQIPVVNTYDIRIIKYPYIRDNLNHFLNDENYKPVKAKGSWVECGKDNHIVRHHLMNSIPISSAPLIVKLLKDFQLPILIFNGMEDLMVPYLSHPMWLNKYDIRIQAKDNRGLVYKAVDYPLELVFVKESGHMVLLDQPELAFELFKNFIERYD</sequence>
<evidence type="ECO:0000313" key="8">
    <source>
        <dbReference type="Proteomes" id="UP000054698"/>
    </source>
</evidence>
<evidence type="ECO:0000256" key="5">
    <source>
        <dbReference type="ARBA" id="ARBA00023180"/>
    </source>
</evidence>
<proteinExistence type="predicted"/>
<dbReference type="OrthoDB" id="3922168at2"/>
<dbReference type="GO" id="GO:0006508">
    <property type="term" value="P:proteolysis"/>
    <property type="evidence" value="ECO:0007669"/>
    <property type="project" value="UniProtKB-KW"/>
</dbReference>
<dbReference type="STRING" id="453.Lfee_2398"/>
<evidence type="ECO:0000256" key="4">
    <source>
        <dbReference type="ARBA" id="ARBA00022801"/>
    </source>
</evidence>
<evidence type="ECO:0000313" key="7">
    <source>
        <dbReference type="EMBL" id="SPX60201.1"/>
    </source>
</evidence>
<reference evidence="6 8" key="1">
    <citation type="submission" date="2015-11" db="EMBL/GenBank/DDBJ databases">
        <title>Genomic analysis of 38 Legionella species identifies large and diverse effector repertoires.</title>
        <authorList>
            <person name="Burstein D."/>
            <person name="Amaro F."/>
            <person name="Zusman T."/>
            <person name="Lifshitz Z."/>
            <person name="Cohen O."/>
            <person name="Gilbert J.A."/>
            <person name="Pupko T."/>
            <person name="Shuman H.A."/>
            <person name="Segal G."/>
        </authorList>
    </citation>
    <scope>NUCLEOTIDE SEQUENCE [LARGE SCALE GENOMIC DNA]</scope>
    <source>
        <strain evidence="6 8">WO-44C</strain>
    </source>
</reference>
<reference evidence="7 9" key="2">
    <citation type="submission" date="2018-06" db="EMBL/GenBank/DDBJ databases">
        <authorList>
            <consortium name="Pathogen Informatics"/>
            <person name="Doyle S."/>
        </authorList>
    </citation>
    <scope>NUCLEOTIDE SEQUENCE [LARGE SCALE GENOMIC DNA]</scope>
    <source>
        <strain evidence="7 9">NCTC12022</strain>
    </source>
</reference>
<evidence type="ECO:0000256" key="1">
    <source>
        <dbReference type="ARBA" id="ARBA00022645"/>
    </source>
</evidence>
<dbReference type="InterPro" id="IPR018202">
    <property type="entry name" value="Ser_caboxypep_ser_AS"/>
</dbReference>
<dbReference type="InterPro" id="IPR029058">
    <property type="entry name" value="AB_hydrolase_fold"/>
</dbReference>
<dbReference type="Proteomes" id="UP000054698">
    <property type="component" value="Unassembled WGS sequence"/>
</dbReference>
<dbReference type="PANTHER" id="PTHR11802">
    <property type="entry name" value="SERINE PROTEASE FAMILY S10 SERINE CARBOXYPEPTIDASE"/>
    <property type="match status" value="1"/>
</dbReference>
<evidence type="ECO:0000313" key="6">
    <source>
        <dbReference type="EMBL" id="KTC96036.1"/>
    </source>
</evidence>
<dbReference type="EMBL" id="LNYB01000082">
    <property type="protein sequence ID" value="KTC96036.1"/>
    <property type="molecule type" value="Genomic_DNA"/>
</dbReference>
<keyword evidence="2" id="KW-0645">Protease</keyword>
<dbReference type="PATRIC" id="fig|453.4.peg.2624"/>
<organism evidence="6 8">
    <name type="scientific">Legionella feeleii</name>
    <dbReference type="NCBI Taxonomy" id="453"/>
    <lineage>
        <taxon>Bacteria</taxon>
        <taxon>Pseudomonadati</taxon>
        <taxon>Pseudomonadota</taxon>
        <taxon>Gammaproteobacteria</taxon>
        <taxon>Legionellales</taxon>
        <taxon>Legionellaceae</taxon>
        <taxon>Legionella</taxon>
    </lineage>
</organism>
<keyword evidence="5" id="KW-0325">Glycoprotein</keyword>
<accession>A0A0W0TK81</accession>
<dbReference type="PANTHER" id="PTHR11802:SF3">
    <property type="entry name" value="RETINOID-INDUCIBLE SERINE CARBOXYPEPTIDASE"/>
    <property type="match status" value="1"/>
</dbReference>
<dbReference type="Proteomes" id="UP000251942">
    <property type="component" value="Unassembled WGS sequence"/>
</dbReference>
<dbReference type="Pfam" id="PF00450">
    <property type="entry name" value="Peptidase_S10"/>
    <property type="match status" value="1"/>
</dbReference>
<keyword evidence="3" id="KW-0732">Signal</keyword>